<protein>
    <submittedName>
        <fullName evidence="1">Uncharacterized protein</fullName>
    </submittedName>
</protein>
<name>A0A0K2TNW9_LEPSM</name>
<organism evidence="1">
    <name type="scientific">Lepeophtheirus salmonis</name>
    <name type="common">Salmon louse</name>
    <name type="synonym">Caligus salmonis</name>
    <dbReference type="NCBI Taxonomy" id="72036"/>
    <lineage>
        <taxon>Eukaryota</taxon>
        <taxon>Metazoa</taxon>
        <taxon>Ecdysozoa</taxon>
        <taxon>Arthropoda</taxon>
        <taxon>Crustacea</taxon>
        <taxon>Multicrustacea</taxon>
        <taxon>Hexanauplia</taxon>
        <taxon>Copepoda</taxon>
        <taxon>Siphonostomatoida</taxon>
        <taxon>Caligidae</taxon>
        <taxon>Lepeophtheirus</taxon>
    </lineage>
</organism>
<dbReference type="AlphaFoldDB" id="A0A0K2TNW9"/>
<evidence type="ECO:0000313" key="1">
    <source>
        <dbReference type="EMBL" id="CDW27131.1"/>
    </source>
</evidence>
<sequence length="32" mass="3497">MINTITATSSLYESLFFPRSSKGFTNGKATLI</sequence>
<proteinExistence type="predicted"/>
<reference evidence="1" key="1">
    <citation type="submission" date="2014-05" db="EMBL/GenBank/DDBJ databases">
        <authorList>
            <person name="Chronopoulou M."/>
        </authorList>
    </citation>
    <scope>NUCLEOTIDE SEQUENCE</scope>
    <source>
        <tissue evidence="1">Whole organism</tissue>
    </source>
</reference>
<accession>A0A0K2TNW9</accession>
<dbReference type="EMBL" id="HACA01009770">
    <property type="protein sequence ID" value="CDW27131.1"/>
    <property type="molecule type" value="Transcribed_RNA"/>
</dbReference>